<evidence type="ECO:0000313" key="3">
    <source>
        <dbReference type="EMBL" id="QLI81635.1"/>
    </source>
</evidence>
<reference evidence="3 4" key="1">
    <citation type="journal article" date="2016" name="Int. J. Syst. Evol. Microbiol.">
        <title>Chitinibacter fontanus sp. nov., isolated from a spring.</title>
        <authorList>
            <person name="Sheu S.Y."/>
            <person name="Li Y.S."/>
            <person name="Young C.C."/>
            <person name="Chen W.M."/>
        </authorList>
    </citation>
    <scope>NUCLEOTIDE SEQUENCE [LARGE SCALE GENOMIC DNA]</scope>
    <source>
        <strain evidence="3 4">STM-7</strain>
    </source>
</reference>
<dbReference type="Proteomes" id="UP000510822">
    <property type="component" value="Chromosome"/>
</dbReference>
<dbReference type="Pfam" id="PF04102">
    <property type="entry name" value="SlyX"/>
    <property type="match status" value="1"/>
</dbReference>
<evidence type="ECO:0000313" key="4">
    <source>
        <dbReference type="Proteomes" id="UP000510822"/>
    </source>
</evidence>
<protein>
    <submittedName>
        <fullName evidence="3">SlyX family protein</fullName>
    </submittedName>
</protein>
<dbReference type="KEGG" id="cfon:HZU75_08880"/>
<dbReference type="AlphaFoldDB" id="A0A7D5V9R3"/>
<dbReference type="EMBL" id="CP058952">
    <property type="protein sequence ID" value="QLI81635.1"/>
    <property type="molecule type" value="Genomic_DNA"/>
</dbReference>
<evidence type="ECO:0000256" key="2">
    <source>
        <dbReference type="SAM" id="MobiDB-lite"/>
    </source>
</evidence>
<dbReference type="PANTHER" id="PTHR36508">
    <property type="entry name" value="PROTEIN SLYX"/>
    <property type="match status" value="1"/>
</dbReference>
<dbReference type="InterPro" id="IPR007236">
    <property type="entry name" value="SlyX"/>
</dbReference>
<proteinExistence type="predicted"/>
<accession>A0A7D5V9R3</accession>
<feature type="coiled-coil region" evidence="1">
    <location>
        <begin position="10"/>
        <end position="51"/>
    </location>
</feature>
<dbReference type="RefSeq" id="WP_180305745.1">
    <property type="nucleotide sequence ID" value="NZ_CP058952.1"/>
</dbReference>
<name>A0A7D5V9R3_9NEIS</name>
<evidence type="ECO:0000256" key="1">
    <source>
        <dbReference type="SAM" id="Coils"/>
    </source>
</evidence>
<keyword evidence="1" id="KW-0175">Coiled coil</keyword>
<sequence>MNQQNSEQRITELEIRLALQDDLLDELNQIVSRQQLQIDQLSAALLALQQNQAAPDQQTPRSLFDEIPPHY</sequence>
<dbReference type="Gene3D" id="1.20.5.300">
    <property type="match status" value="1"/>
</dbReference>
<gene>
    <name evidence="3" type="ORF">HZU75_08880</name>
</gene>
<keyword evidence="4" id="KW-1185">Reference proteome</keyword>
<feature type="region of interest" description="Disordered" evidence="2">
    <location>
        <begin position="52"/>
        <end position="71"/>
    </location>
</feature>
<organism evidence="3 4">
    <name type="scientific">Chitinibacter fontanus</name>
    <dbReference type="NCBI Taxonomy" id="1737446"/>
    <lineage>
        <taxon>Bacteria</taxon>
        <taxon>Pseudomonadati</taxon>
        <taxon>Pseudomonadota</taxon>
        <taxon>Betaproteobacteria</taxon>
        <taxon>Neisseriales</taxon>
        <taxon>Chitinibacteraceae</taxon>
        <taxon>Chitinibacter</taxon>
    </lineage>
</organism>
<dbReference type="PANTHER" id="PTHR36508:SF1">
    <property type="entry name" value="PROTEIN SLYX"/>
    <property type="match status" value="1"/>
</dbReference>